<keyword evidence="3" id="KW-1185">Reference proteome</keyword>
<evidence type="ECO:0000313" key="2">
    <source>
        <dbReference type="EMBL" id="GAA2009064.1"/>
    </source>
</evidence>
<dbReference type="RefSeq" id="WP_344164531.1">
    <property type="nucleotide sequence ID" value="NZ_BAAAPC010000019.1"/>
</dbReference>
<dbReference type="Proteomes" id="UP001501585">
    <property type="component" value="Unassembled WGS sequence"/>
</dbReference>
<evidence type="ECO:0000313" key="3">
    <source>
        <dbReference type="Proteomes" id="UP001501585"/>
    </source>
</evidence>
<gene>
    <name evidence="2" type="ORF">GCM10009799_41110</name>
</gene>
<protein>
    <submittedName>
        <fullName evidence="2">Uncharacterized protein</fullName>
    </submittedName>
</protein>
<feature type="compositionally biased region" description="Basic and acidic residues" evidence="1">
    <location>
        <begin position="81"/>
        <end position="105"/>
    </location>
</feature>
<name>A0ABP5EV90_9ACTN</name>
<dbReference type="EMBL" id="BAAAPC010000019">
    <property type="protein sequence ID" value="GAA2009064.1"/>
    <property type="molecule type" value="Genomic_DNA"/>
</dbReference>
<organism evidence="2 3">
    <name type="scientific">Nocardiopsis rhodophaea</name>
    <dbReference type="NCBI Taxonomy" id="280238"/>
    <lineage>
        <taxon>Bacteria</taxon>
        <taxon>Bacillati</taxon>
        <taxon>Actinomycetota</taxon>
        <taxon>Actinomycetes</taxon>
        <taxon>Streptosporangiales</taxon>
        <taxon>Nocardiopsidaceae</taxon>
        <taxon>Nocardiopsis</taxon>
    </lineage>
</organism>
<feature type="region of interest" description="Disordered" evidence="1">
    <location>
        <begin position="17"/>
        <end position="105"/>
    </location>
</feature>
<comment type="caution">
    <text evidence="2">The sequence shown here is derived from an EMBL/GenBank/DDBJ whole genome shotgun (WGS) entry which is preliminary data.</text>
</comment>
<proteinExistence type="predicted"/>
<sequence length="105" mass="11491">MDIQVVAAPDEIPLWTSVSLPDSVSGGEEGKGQRRARPALPCSRTLRKGLSNQQAGRRAADADPGDEQDDFDARIPMSEMADQRDGHGYARDNPNKEKGHSEQFE</sequence>
<accession>A0ABP5EV90</accession>
<reference evidence="3" key="1">
    <citation type="journal article" date="2019" name="Int. J. Syst. Evol. Microbiol.">
        <title>The Global Catalogue of Microorganisms (GCM) 10K type strain sequencing project: providing services to taxonomists for standard genome sequencing and annotation.</title>
        <authorList>
            <consortium name="The Broad Institute Genomics Platform"/>
            <consortium name="The Broad Institute Genome Sequencing Center for Infectious Disease"/>
            <person name="Wu L."/>
            <person name="Ma J."/>
        </authorList>
    </citation>
    <scope>NUCLEOTIDE SEQUENCE [LARGE SCALE GENOMIC DNA]</scope>
    <source>
        <strain evidence="3">JCM 15313</strain>
    </source>
</reference>
<evidence type="ECO:0000256" key="1">
    <source>
        <dbReference type="SAM" id="MobiDB-lite"/>
    </source>
</evidence>